<dbReference type="PANTHER" id="PTHR14218:SF15">
    <property type="entry name" value="TRIPEPTIDYL-PEPTIDASE 1"/>
    <property type="match status" value="1"/>
</dbReference>
<dbReference type="PANTHER" id="PTHR14218">
    <property type="entry name" value="PROTEASE S8 TRIPEPTIDYL PEPTIDASE I CLN2"/>
    <property type="match status" value="1"/>
</dbReference>
<proteinExistence type="predicted"/>
<dbReference type="InterPro" id="IPR036852">
    <property type="entry name" value="Peptidase_S8/S53_dom_sf"/>
</dbReference>
<gene>
    <name evidence="10" type="ORF">HDF12_001253</name>
</gene>
<comment type="caution">
    <text evidence="10">The sequence shown here is derived from an EMBL/GenBank/DDBJ whole genome shotgun (WGS) entry which is preliminary data.</text>
</comment>
<reference evidence="10 11" key="1">
    <citation type="submission" date="2020-07" db="EMBL/GenBank/DDBJ databases">
        <title>Genomic Encyclopedia of Type Strains, Phase IV (KMG-V): Genome sequencing to study the core and pangenomes of soil and plant-associated prokaryotes.</title>
        <authorList>
            <person name="Whitman W."/>
        </authorList>
    </citation>
    <scope>NUCLEOTIDE SEQUENCE [LARGE SCALE GENOMIC DNA]</scope>
    <source>
        <strain evidence="10 11">M8UP30</strain>
    </source>
</reference>
<sequence length="695" mass="72634">MTQHYFRNHVSPRLTFAAALGVLALTAGSAFAATAGQTNLGPEDESKQISVTVWLNPHNKAALDTAVQQMYDKESASYHHFLTLKQFNEQYAPTAKEAGVVREYLAAHNLKVKSTEKNNRFVVAEGRVGDAQAAFNTKINRVMVNGEVHHANTAEASVTGEAAPLVATVQGLSDLKYRALVKPSVNPESGVPYEGVSPSAVGADGLFYSADCLRGAASKVFKTDGGFPEAFYAGNLYGASITNAKPPNLPPCGYDAAEIQEAYGLKPLYKKGLDGAGQTIVIVDAFGSNSIVSDANLFSQLNGLPALTPSNFQIVEPTGPATCTATNGCIAGNWQYETTLDVEWAHAIAPNANIVLVLGADNSFTNLDLSNLAAIQNGYGNVISNSFGISEIALKELDPSELVVENGIAQIAAALGISLNVSTGDSGDELITNNADFGINAVSVNANADSPYATAVGGTSTFLDAHNNIKLQTGWGLNLARIANANPNPPVIPPLLFGFQSGSGGGTSVVYAKPKFQKSLKGKFRLLPDISMNADPQTGNEVVVSPDGVPAHGTQVLVFGGTSLSCPMFSGYWAIANQAAGAPLGQAAPILYELSEGAIIDVNVTPVDTLLNVSGLIIDPPNSPIFESQSALAQPLENTKLFVSALYNSPSSTRWDVLTFGTDSSLVTGPGWDNVTGLGTPNGATFINDVVKAVQ</sequence>
<evidence type="ECO:0000256" key="1">
    <source>
        <dbReference type="ARBA" id="ARBA00001913"/>
    </source>
</evidence>
<evidence type="ECO:0000256" key="6">
    <source>
        <dbReference type="ARBA" id="ARBA00022837"/>
    </source>
</evidence>
<organism evidence="10 11">
    <name type="scientific">Tunturiibacter lichenicola</name>
    <dbReference type="NCBI Taxonomy" id="2051959"/>
    <lineage>
        <taxon>Bacteria</taxon>
        <taxon>Pseudomonadati</taxon>
        <taxon>Acidobacteriota</taxon>
        <taxon>Terriglobia</taxon>
        <taxon>Terriglobales</taxon>
        <taxon>Acidobacteriaceae</taxon>
        <taxon>Tunturiibacter</taxon>
    </lineage>
</organism>
<evidence type="ECO:0000313" key="11">
    <source>
        <dbReference type="Proteomes" id="UP000534186"/>
    </source>
</evidence>
<keyword evidence="7" id="KW-0865">Zymogen</keyword>
<keyword evidence="4" id="KW-0378">Hydrolase</keyword>
<dbReference type="SUPFAM" id="SSF54897">
    <property type="entry name" value="Protease propeptides/inhibitors"/>
    <property type="match status" value="1"/>
</dbReference>
<dbReference type="AlphaFoldDB" id="A0A7Y9NL98"/>
<evidence type="ECO:0000256" key="5">
    <source>
        <dbReference type="ARBA" id="ARBA00022825"/>
    </source>
</evidence>
<accession>A0A7Y9NL98</accession>
<evidence type="ECO:0000313" key="10">
    <source>
        <dbReference type="EMBL" id="NYF50888.1"/>
    </source>
</evidence>
<evidence type="ECO:0000256" key="4">
    <source>
        <dbReference type="ARBA" id="ARBA00022801"/>
    </source>
</evidence>
<dbReference type="InterPro" id="IPR030400">
    <property type="entry name" value="Sedolisin_dom"/>
</dbReference>
<name>A0A7Y9NL98_9BACT</name>
<dbReference type="GO" id="GO:0008240">
    <property type="term" value="F:tripeptidyl-peptidase activity"/>
    <property type="evidence" value="ECO:0007669"/>
    <property type="project" value="TreeGrafter"/>
</dbReference>
<dbReference type="SUPFAM" id="SSF52743">
    <property type="entry name" value="Subtilisin-like"/>
    <property type="match status" value="1"/>
</dbReference>
<feature type="signal peptide" evidence="8">
    <location>
        <begin position="1"/>
        <end position="32"/>
    </location>
</feature>
<dbReference type="SMART" id="SM00944">
    <property type="entry name" value="Pro-kuma_activ"/>
    <property type="match status" value="1"/>
</dbReference>
<dbReference type="Pfam" id="PF09286">
    <property type="entry name" value="Pro-kuma_activ"/>
    <property type="match status" value="1"/>
</dbReference>
<dbReference type="GO" id="GO:0004252">
    <property type="term" value="F:serine-type endopeptidase activity"/>
    <property type="evidence" value="ECO:0007669"/>
    <property type="project" value="InterPro"/>
</dbReference>
<dbReference type="CDD" id="cd11377">
    <property type="entry name" value="Pro-peptidase_S53"/>
    <property type="match status" value="1"/>
</dbReference>
<feature type="chain" id="PRO_5031358813" evidence="8">
    <location>
        <begin position="33"/>
        <end position="695"/>
    </location>
</feature>
<keyword evidence="6" id="KW-0106">Calcium</keyword>
<dbReference type="InterPro" id="IPR015366">
    <property type="entry name" value="S53_propep"/>
</dbReference>
<keyword evidence="2 10" id="KW-0645">Protease</keyword>
<dbReference type="GO" id="GO:0046872">
    <property type="term" value="F:metal ion binding"/>
    <property type="evidence" value="ECO:0007669"/>
    <property type="project" value="UniProtKB-KW"/>
</dbReference>
<evidence type="ECO:0000256" key="8">
    <source>
        <dbReference type="SAM" id="SignalP"/>
    </source>
</evidence>
<keyword evidence="5" id="KW-0720">Serine protease</keyword>
<dbReference type="Proteomes" id="UP000534186">
    <property type="component" value="Unassembled WGS sequence"/>
</dbReference>
<evidence type="ECO:0000256" key="2">
    <source>
        <dbReference type="ARBA" id="ARBA00022670"/>
    </source>
</evidence>
<dbReference type="CDD" id="cd04056">
    <property type="entry name" value="Peptidases_S53"/>
    <property type="match status" value="1"/>
</dbReference>
<protein>
    <submittedName>
        <fullName evidence="10">Subtilase family serine protease</fullName>
    </submittedName>
</protein>
<dbReference type="InterPro" id="IPR000209">
    <property type="entry name" value="Peptidase_S8/S53_dom"/>
</dbReference>
<dbReference type="GO" id="GO:0006508">
    <property type="term" value="P:proteolysis"/>
    <property type="evidence" value="ECO:0007669"/>
    <property type="project" value="UniProtKB-KW"/>
</dbReference>
<evidence type="ECO:0000259" key="9">
    <source>
        <dbReference type="PROSITE" id="PS51695"/>
    </source>
</evidence>
<comment type="cofactor">
    <cofactor evidence="1">
        <name>Ca(2+)</name>
        <dbReference type="ChEBI" id="CHEBI:29108"/>
    </cofactor>
</comment>
<evidence type="ECO:0000256" key="7">
    <source>
        <dbReference type="ARBA" id="ARBA00023145"/>
    </source>
</evidence>
<evidence type="ECO:0000256" key="3">
    <source>
        <dbReference type="ARBA" id="ARBA00022723"/>
    </source>
</evidence>
<dbReference type="Gene3D" id="3.40.50.200">
    <property type="entry name" value="Peptidase S8/S53 domain"/>
    <property type="match status" value="1"/>
</dbReference>
<feature type="domain" description="Peptidase S53" evidence="9">
    <location>
        <begin position="253"/>
        <end position="693"/>
    </location>
</feature>
<dbReference type="InterPro" id="IPR050819">
    <property type="entry name" value="Tripeptidyl-peptidase_I"/>
</dbReference>
<dbReference type="EMBL" id="JACCCV010000001">
    <property type="protein sequence ID" value="NYF50888.1"/>
    <property type="molecule type" value="Genomic_DNA"/>
</dbReference>
<dbReference type="PROSITE" id="PS51695">
    <property type="entry name" value="SEDOLISIN"/>
    <property type="match status" value="1"/>
</dbReference>
<keyword evidence="3" id="KW-0479">Metal-binding</keyword>
<keyword evidence="8" id="KW-0732">Signal</keyword>
<dbReference type="Pfam" id="PF00082">
    <property type="entry name" value="Peptidase_S8"/>
    <property type="match status" value="1"/>
</dbReference>